<dbReference type="Proteomes" id="UP001221142">
    <property type="component" value="Unassembled WGS sequence"/>
</dbReference>
<dbReference type="EMBL" id="JARKIF010000004">
    <property type="protein sequence ID" value="KAJ7641972.1"/>
    <property type="molecule type" value="Genomic_DNA"/>
</dbReference>
<proteinExistence type="predicted"/>
<evidence type="ECO:0000313" key="3">
    <source>
        <dbReference type="Proteomes" id="UP001221142"/>
    </source>
</evidence>
<keyword evidence="3" id="KW-1185">Reference proteome</keyword>
<dbReference type="InterPro" id="IPR036047">
    <property type="entry name" value="F-box-like_dom_sf"/>
</dbReference>
<dbReference type="SUPFAM" id="SSF81383">
    <property type="entry name" value="F-box domain"/>
    <property type="match status" value="1"/>
</dbReference>
<dbReference type="Gene3D" id="3.80.10.10">
    <property type="entry name" value="Ribonuclease Inhibitor"/>
    <property type="match status" value="1"/>
</dbReference>
<evidence type="ECO:0000259" key="1">
    <source>
        <dbReference type="Pfam" id="PF00646"/>
    </source>
</evidence>
<dbReference type="AlphaFoldDB" id="A0AAD7FWS3"/>
<dbReference type="InterPro" id="IPR001810">
    <property type="entry name" value="F-box_dom"/>
</dbReference>
<evidence type="ECO:0000313" key="2">
    <source>
        <dbReference type="EMBL" id="KAJ7641972.1"/>
    </source>
</evidence>
<dbReference type="SUPFAM" id="SSF52047">
    <property type="entry name" value="RNI-like"/>
    <property type="match status" value="1"/>
</dbReference>
<protein>
    <recommendedName>
        <fullName evidence="1">F-box domain-containing protein</fullName>
    </recommendedName>
</protein>
<accession>A0AAD7FWS3</accession>
<dbReference type="InterPro" id="IPR032675">
    <property type="entry name" value="LRR_dom_sf"/>
</dbReference>
<dbReference type="Gene3D" id="1.20.1280.50">
    <property type="match status" value="1"/>
</dbReference>
<sequence length="536" mass="59330">MPPSASLDRLPVELWLACFSLCSIRQLRRLCSVCRTFREICFPLSIQHQSIDLRVLRRGIERANWIQRTQQLHRAAVRLDRLGNNADSVRSLRFVACGPDFQPLSQVYPYIRHISQFDTLCARIDSTFIRTLPLYRNLRTLHITQLRIDGPVQGVLRSLPVLEDLTLSGCPILSWDGEPLRLRAFGIEGEPRPGPWDTAPLPLVAADTLQRLHMNHSSQSMAIILGFGATPLPQLTHLSLEVVCEGILSFLYHCPNVESLQIAAHAAPSSIPSHIPSSFLPALREFIGPREVLRAFISNRPVHAVTLVGKRPGLGGHPDMSPTDLSLALDDISSTSVPLQSLSLPRSTAPTVDVLADISVRFPELRELRLTLVKKYGGAGLRMFPGPPDKSLDTREPVLDDETAFDGIGTADDDMSDSEEPTLVVPSITAKQSEPGPLHTILDWIVSRTICLPSTLEILTLQLAGLSPAYALSNTIASMDAGTISPGDAHQFLTALSRLYPLLRELHVGYVDEEPWVRETLGVVWRKRNLYVRMDG</sequence>
<comment type="caution">
    <text evidence="2">The sequence shown here is derived from an EMBL/GenBank/DDBJ whole genome shotgun (WGS) entry which is preliminary data.</text>
</comment>
<name>A0AAD7FWS3_9AGAR</name>
<gene>
    <name evidence="2" type="ORF">FB45DRAFT_901475</name>
</gene>
<dbReference type="CDD" id="cd09917">
    <property type="entry name" value="F-box_SF"/>
    <property type="match status" value="1"/>
</dbReference>
<dbReference type="Pfam" id="PF00646">
    <property type="entry name" value="F-box"/>
    <property type="match status" value="1"/>
</dbReference>
<reference evidence="2" key="1">
    <citation type="submission" date="2023-03" db="EMBL/GenBank/DDBJ databases">
        <title>Massive genome expansion in bonnet fungi (Mycena s.s.) driven by repeated elements and novel gene families across ecological guilds.</title>
        <authorList>
            <consortium name="Lawrence Berkeley National Laboratory"/>
            <person name="Harder C.B."/>
            <person name="Miyauchi S."/>
            <person name="Viragh M."/>
            <person name="Kuo A."/>
            <person name="Thoen E."/>
            <person name="Andreopoulos B."/>
            <person name="Lu D."/>
            <person name="Skrede I."/>
            <person name="Drula E."/>
            <person name="Henrissat B."/>
            <person name="Morin E."/>
            <person name="Kohler A."/>
            <person name="Barry K."/>
            <person name="LaButti K."/>
            <person name="Morin E."/>
            <person name="Salamov A."/>
            <person name="Lipzen A."/>
            <person name="Mereny Z."/>
            <person name="Hegedus B."/>
            <person name="Baldrian P."/>
            <person name="Stursova M."/>
            <person name="Weitz H."/>
            <person name="Taylor A."/>
            <person name="Grigoriev I.V."/>
            <person name="Nagy L.G."/>
            <person name="Martin F."/>
            <person name="Kauserud H."/>
        </authorList>
    </citation>
    <scope>NUCLEOTIDE SEQUENCE</scope>
    <source>
        <strain evidence="2">9284</strain>
    </source>
</reference>
<organism evidence="2 3">
    <name type="scientific">Roridomyces roridus</name>
    <dbReference type="NCBI Taxonomy" id="1738132"/>
    <lineage>
        <taxon>Eukaryota</taxon>
        <taxon>Fungi</taxon>
        <taxon>Dikarya</taxon>
        <taxon>Basidiomycota</taxon>
        <taxon>Agaricomycotina</taxon>
        <taxon>Agaricomycetes</taxon>
        <taxon>Agaricomycetidae</taxon>
        <taxon>Agaricales</taxon>
        <taxon>Marasmiineae</taxon>
        <taxon>Mycenaceae</taxon>
        <taxon>Roridomyces</taxon>
    </lineage>
</organism>
<feature type="domain" description="F-box" evidence="1">
    <location>
        <begin position="7"/>
        <end position="41"/>
    </location>
</feature>